<dbReference type="InterPro" id="IPR013032">
    <property type="entry name" value="EGF-like_CS"/>
</dbReference>
<feature type="region of interest" description="Disordered" evidence="7">
    <location>
        <begin position="643"/>
        <end position="674"/>
    </location>
</feature>
<dbReference type="SMART" id="SM00181">
    <property type="entry name" value="EGF"/>
    <property type="match status" value="11"/>
</dbReference>
<keyword evidence="1 6" id="KW-0245">EGF-like domain</keyword>
<dbReference type="InterPro" id="IPR026823">
    <property type="entry name" value="cEGF"/>
</dbReference>
<keyword evidence="8" id="KW-1133">Transmembrane helix</keyword>
<dbReference type="GO" id="GO:0005509">
    <property type="term" value="F:calcium ion binding"/>
    <property type="evidence" value="ECO:0007669"/>
    <property type="project" value="InterPro"/>
</dbReference>
<evidence type="ECO:0000256" key="6">
    <source>
        <dbReference type="PROSITE-ProRule" id="PRU00076"/>
    </source>
</evidence>
<reference evidence="10" key="1">
    <citation type="submission" date="2014-12" db="EMBL/GenBank/DDBJ databases">
        <title>Insight into the proteome of Arion vulgaris.</title>
        <authorList>
            <person name="Aradska J."/>
            <person name="Bulat T."/>
            <person name="Smidak R."/>
            <person name="Sarate P."/>
            <person name="Gangsoo J."/>
            <person name="Sialana F."/>
            <person name="Bilban M."/>
            <person name="Lubec G."/>
        </authorList>
    </citation>
    <scope>NUCLEOTIDE SEQUENCE</scope>
    <source>
        <tissue evidence="10">Skin</tissue>
    </source>
</reference>
<keyword evidence="4 6" id="KW-1015">Disulfide bond</keyword>
<organism evidence="10">
    <name type="scientific">Arion vulgaris</name>
    <dbReference type="NCBI Taxonomy" id="1028688"/>
    <lineage>
        <taxon>Eukaryota</taxon>
        <taxon>Metazoa</taxon>
        <taxon>Spiralia</taxon>
        <taxon>Lophotrochozoa</taxon>
        <taxon>Mollusca</taxon>
        <taxon>Gastropoda</taxon>
        <taxon>Heterobranchia</taxon>
        <taxon>Euthyneura</taxon>
        <taxon>Panpulmonata</taxon>
        <taxon>Eupulmonata</taxon>
        <taxon>Stylommatophora</taxon>
        <taxon>Helicina</taxon>
        <taxon>Arionoidea</taxon>
        <taxon>Arionidae</taxon>
        <taxon>Arion</taxon>
    </lineage>
</organism>
<proteinExistence type="predicted"/>
<dbReference type="FunFam" id="2.10.25.10:FF:000005">
    <property type="entry name" value="Fibrillin 2"/>
    <property type="match status" value="2"/>
</dbReference>
<dbReference type="SMART" id="SM00179">
    <property type="entry name" value="EGF_CA"/>
    <property type="match status" value="8"/>
</dbReference>
<dbReference type="InterPro" id="IPR000742">
    <property type="entry name" value="EGF"/>
</dbReference>
<keyword evidence="2" id="KW-0732">Signal</keyword>
<feature type="disulfide bond" evidence="6">
    <location>
        <begin position="159"/>
        <end position="176"/>
    </location>
</feature>
<keyword evidence="5" id="KW-0325">Glycoprotein</keyword>
<keyword evidence="8" id="KW-0812">Transmembrane</keyword>
<dbReference type="PROSITE" id="PS01187">
    <property type="entry name" value="EGF_CA"/>
    <property type="match status" value="5"/>
</dbReference>
<feature type="domain" description="EGF-like" evidence="9">
    <location>
        <begin position="150"/>
        <end position="192"/>
    </location>
</feature>
<feature type="compositionally biased region" description="Basic and acidic residues" evidence="7">
    <location>
        <begin position="643"/>
        <end position="656"/>
    </location>
</feature>
<dbReference type="InterPro" id="IPR018097">
    <property type="entry name" value="EGF_Ca-bd_CS"/>
</dbReference>
<dbReference type="InterPro" id="IPR009030">
    <property type="entry name" value="Growth_fac_rcpt_cys_sf"/>
</dbReference>
<feature type="domain" description="EGF-like" evidence="9">
    <location>
        <begin position="367"/>
        <end position="408"/>
    </location>
</feature>
<gene>
    <name evidence="10" type="primary">ORF196857</name>
</gene>
<evidence type="ECO:0000256" key="2">
    <source>
        <dbReference type="ARBA" id="ARBA00022729"/>
    </source>
</evidence>
<evidence type="ECO:0000256" key="4">
    <source>
        <dbReference type="ARBA" id="ARBA00023157"/>
    </source>
</evidence>
<feature type="domain" description="EGF-like" evidence="9">
    <location>
        <begin position="323"/>
        <end position="364"/>
    </location>
</feature>
<dbReference type="PRINTS" id="PR00010">
    <property type="entry name" value="EGFBLOOD"/>
</dbReference>
<evidence type="ECO:0000256" key="7">
    <source>
        <dbReference type="SAM" id="MobiDB-lite"/>
    </source>
</evidence>
<feature type="domain" description="EGF-like" evidence="9">
    <location>
        <begin position="27"/>
        <end position="68"/>
    </location>
</feature>
<dbReference type="AlphaFoldDB" id="A0A0B7BNG8"/>
<dbReference type="Gene3D" id="2.10.25.10">
    <property type="entry name" value="Laminin"/>
    <property type="match status" value="8"/>
</dbReference>
<comment type="caution">
    <text evidence="6">Lacks conserved residue(s) required for the propagation of feature annotation.</text>
</comment>
<dbReference type="Pfam" id="PF12661">
    <property type="entry name" value="hEGF"/>
    <property type="match status" value="1"/>
</dbReference>
<dbReference type="SUPFAM" id="SSF57184">
    <property type="entry name" value="Growth factor receptor domain"/>
    <property type="match status" value="2"/>
</dbReference>
<dbReference type="EMBL" id="HACG01046850">
    <property type="protein sequence ID" value="CEK93715.1"/>
    <property type="molecule type" value="Transcribed_RNA"/>
</dbReference>
<evidence type="ECO:0000256" key="5">
    <source>
        <dbReference type="ARBA" id="ARBA00023180"/>
    </source>
</evidence>
<dbReference type="InterPro" id="IPR049883">
    <property type="entry name" value="NOTCH1_EGF-like"/>
</dbReference>
<dbReference type="CDD" id="cd00054">
    <property type="entry name" value="EGF_CA"/>
    <property type="match status" value="3"/>
</dbReference>
<evidence type="ECO:0000256" key="3">
    <source>
        <dbReference type="ARBA" id="ARBA00022737"/>
    </source>
</evidence>
<name>A0A0B7BNG8_9EUPU</name>
<dbReference type="PANTHER" id="PTHR24034">
    <property type="entry name" value="EGF-LIKE DOMAIN-CONTAINING PROTEIN"/>
    <property type="match status" value="1"/>
</dbReference>
<dbReference type="InterPro" id="IPR000152">
    <property type="entry name" value="EGF-type_Asp/Asn_hydroxyl_site"/>
</dbReference>
<feature type="transmembrane region" description="Helical" evidence="8">
    <location>
        <begin position="606"/>
        <end position="632"/>
    </location>
</feature>
<dbReference type="InterPro" id="IPR001881">
    <property type="entry name" value="EGF-like_Ca-bd_dom"/>
</dbReference>
<dbReference type="PROSITE" id="PS00010">
    <property type="entry name" value="ASX_HYDROXYL"/>
    <property type="match status" value="4"/>
</dbReference>
<feature type="domain" description="EGF-like" evidence="9">
    <location>
        <begin position="238"/>
        <end position="278"/>
    </location>
</feature>
<accession>A0A0B7BNG8</accession>
<dbReference type="Pfam" id="PF12662">
    <property type="entry name" value="cEGF"/>
    <property type="match status" value="1"/>
</dbReference>
<evidence type="ECO:0000256" key="8">
    <source>
        <dbReference type="SAM" id="Phobius"/>
    </source>
</evidence>
<evidence type="ECO:0000259" key="9">
    <source>
        <dbReference type="PROSITE" id="PS50026"/>
    </source>
</evidence>
<keyword evidence="3" id="KW-0677">Repeat</keyword>
<dbReference type="InterPro" id="IPR050751">
    <property type="entry name" value="ECM_structural_protein"/>
</dbReference>
<dbReference type="SUPFAM" id="SSF57196">
    <property type="entry name" value="EGF/Laminin"/>
    <property type="match status" value="2"/>
</dbReference>
<evidence type="ECO:0000313" key="10">
    <source>
        <dbReference type="EMBL" id="CEK93715.1"/>
    </source>
</evidence>
<keyword evidence="8" id="KW-0472">Membrane</keyword>
<dbReference type="PANTHER" id="PTHR24034:SF209">
    <property type="entry name" value="EGF-LIKE DOMAIN-CONTAINING PROTEIN"/>
    <property type="match status" value="1"/>
</dbReference>
<feature type="non-terminal residue" evidence="10">
    <location>
        <position position="1"/>
    </location>
</feature>
<sequence>ETCVNTPGSVFCQCLPGYTRTGSSCQDIDECTSVNTNNCDQVCENYQGGYSCSCNVGYQFNTVNKTCQDINECTLQLDGCEQICENSNGGYRCSCYEGLKLLSDGVSCIVASECVTKTCEDKCAIVQGQEKCFCSKGKKVDSSDDSRCEDEDMCANNPCSNSSGCEETVNGTSFICTCPDGQKLAADGFTCVDCTEGTFGVGCSQRCVCDSASTQSCSKINGTCTCKTGWTSSDCSIDVDECMASSNPCSSSQKCDNTPGSYICKCSPGYYFINNNCQECASGTYGTGCINQCTCDSTHSTCDKVSGRCNCSNGWNGTNCDTDVNECLQDNNCTAAQRQHWICFNTPGNYTCDCDSGYVLDTASCVDLDECAADYSNECDQNCTNTIGGYRCSCNQGYQLGSDGHKCDDINECSKSPGVCQQLCSNNDGGYHCSCRDGYEIQVDDNSLCYEAVGMNIEITIPMNVNNKNLREQMGKDYLELKQIVIPALRYIFSIHLLGFIDCKVTQMRKGSLIVDATASIDRNINPIAPSDMVEAIILLFENGLTINGTHYNVDVKVGNVFVNHTTDKCLILNAIEPCKDEQHCVKDSTTGKVSCKGQPEDSVNVPLAVGLGVGLPLGIALIVALSAAYFYKQKLKAEKRVHHREDQYNENDRTSTPETMSNLTLGEGDTLKTSGKMADKLSLYP</sequence>
<dbReference type="Pfam" id="PF07645">
    <property type="entry name" value="EGF_CA"/>
    <property type="match status" value="4"/>
</dbReference>
<evidence type="ECO:0000256" key="1">
    <source>
        <dbReference type="ARBA" id="ARBA00022536"/>
    </source>
</evidence>
<dbReference type="PROSITE" id="PS01186">
    <property type="entry name" value="EGF_2"/>
    <property type="match status" value="4"/>
</dbReference>
<dbReference type="PROSITE" id="PS50026">
    <property type="entry name" value="EGF_3"/>
    <property type="match status" value="5"/>
</dbReference>
<protein>
    <recommendedName>
        <fullName evidence="9">EGF-like domain-containing protein</fullName>
    </recommendedName>
</protein>